<evidence type="ECO:0000313" key="8">
    <source>
        <dbReference type="Proteomes" id="UP000198145"/>
    </source>
</evidence>
<dbReference type="GO" id="GO:0016020">
    <property type="term" value="C:membrane"/>
    <property type="evidence" value="ECO:0007669"/>
    <property type="project" value="UniProtKB-SubCell"/>
</dbReference>
<gene>
    <name evidence="7" type="ORF">CEG18_24080</name>
</gene>
<reference evidence="7 8" key="1">
    <citation type="submission" date="2017-06" db="EMBL/GenBank/DDBJ databases">
        <title>Draft genome of Pseudomonas nitroreducens DF05.</title>
        <authorList>
            <person name="Iyer R."/>
        </authorList>
    </citation>
    <scope>NUCLEOTIDE SEQUENCE [LARGE SCALE GENOMIC DNA]</scope>
    <source>
        <strain evidence="7 8">DF05</strain>
    </source>
</reference>
<evidence type="ECO:0000256" key="3">
    <source>
        <dbReference type="ARBA" id="ARBA00022989"/>
    </source>
</evidence>
<organism evidence="7 8">
    <name type="scientific">Pseudomonas nitroreducens</name>
    <dbReference type="NCBI Taxonomy" id="46680"/>
    <lineage>
        <taxon>Bacteria</taxon>
        <taxon>Pseudomonadati</taxon>
        <taxon>Pseudomonadota</taxon>
        <taxon>Gammaproteobacteria</taxon>
        <taxon>Pseudomonadales</taxon>
        <taxon>Pseudomonadaceae</taxon>
        <taxon>Pseudomonas</taxon>
    </lineage>
</organism>
<name>A0A246F5L5_PSENT</name>
<dbReference type="PANTHER" id="PTHR22911">
    <property type="entry name" value="ACYL-MALONYL CONDENSING ENZYME-RELATED"/>
    <property type="match status" value="1"/>
</dbReference>
<dbReference type="SUPFAM" id="SSF103481">
    <property type="entry name" value="Multidrug resistance efflux transporter EmrE"/>
    <property type="match status" value="2"/>
</dbReference>
<dbReference type="Pfam" id="PF00892">
    <property type="entry name" value="EamA"/>
    <property type="match status" value="2"/>
</dbReference>
<evidence type="ECO:0000256" key="4">
    <source>
        <dbReference type="ARBA" id="ARBA00023136"/>
    </source>
</evidence>
<dbReference type="PANTHER" id="PTHR22911:SF6">
    <property type="entry name" value="SOLUTE CARRIER FAMILY 35 MEMBER G1"/>
    <property type="match status" value="1"/>
</dbReference>
<dbReference type="InterPro" id="IPR037185">
    <property type="entry name" value="EmrE-like"/>
</dbReference>
<dbReference type="InterPro" id="IPR000620">
    <property type="entry name" value="EamA_dom"/>
</dbReference>
<feature type="transmembrane region" description="Helical" evidence="5">
    <location>
        <begin position="51"/>
        <end position="71"/>
    </location>
</feature>
<comment type="caution">
    <text evidence="7">The sequence shown here is derived from an EMBL/GenBank/DDBJ whole genome shotgun (WGS) entry which is preliminary data.</text>
</comment>
<keyword evidence="2 5" id="KW-0812">Transmembrane</keyword>
<dbReference type="PROSITE" id="PS51257">
    <property type="entry name" value="PROKAR_LIPOPROTEIN"/>
    <property type="match status" value="1"/>
</dbReference>
<protein>
    <submittedName>
        <fullName evidence="7">EamA family transporter</fullName>
    </submittedName>
</protein>
<keyword evidence="3 5" id="KW-1133">Transmembrane helix</keyword>
<keyword evidence="4 5" id="KW-0472">Membrane</keyword>
<dbReference type="AlphaFoldDB" id="A0A246F5L5"/>
<feature type="transmembrane region" description="Helical" evidence="5">
    <location>
        <begin position="12"/>
        <end position="31"/>
    </location>
</feature>
<evidence type="ECO:0000256" key="2">
    <source>
        <dbReference type="ARBA" id="ARBA00022692"/>
    </source>
</evidence>
<dbReference type="RefSeq" id="WP_088421044.1">
    <property type="nucleotide sequence ID" value="NZ_NJBA01000009.1"/>
</dbReference>
<comment type="subcellular location">
    <subcellularLocation>
        <location evidence="1">Membrane</location>
        <topology evidence="1">Multi-pass membrane protein</topology>
    </subcellularLocation>
</comment>
<sequence length="297" mass="31624">MTSKTTANALTAANSSRLGIALCLLSMFIFACQDGITKVLVRHLPVGELVMVRYWVFVLFALLVCHSQGGLRRARHSASPALQILRALLGVGEIALFGIALRHLGLAETHALYAVFPLMTLGLARLILGERMVGRQWLAALVGLGGTLLILRPGRGVFEPAALIPLAAALTFAFFNILTRRIGQTDSFATTTLHMAVVGAVAVTSVGIPAWVTPTPREAVLMSIVAVSGVVAQLLLIQALKYAQASTLQPFNYSLLAFATLIGLFVFGEAPTLWTITGALLILLAGLYSIRPTGRRA</sequence>
<feature type="transmembrane region" description="Helical" evidence="5">
    <location>
        <begin position="191"/>
        <end position="213"/>
    </location>
</feature>
<feature type="transmembrane region" description="Helical" evidence="5">
    <location>
        <begin position="160"/>
        <end position="179"/>
    </location>
</feature>
<evidence type="ECO:0000256" key="1">
    <source>
        <dbReference type="ARBA" id="ARBA00004141"/>
    </source>
</evidence>
<feature type="transmembrane region" description="Helical" evidence="5">
    <location>
        <begin position="251"/>
        <end position="267"/>
    </location>
</feature>
<dbReference type="EMBL" id="NJBA01000009">
    <property type="protein sequence ID" value="OWP48472.1"/>
    <property type="molecule type" value="Genomic_DNA"/>
</dbReference>
<feature type="domain" description="EamA" evidence="6">
    <location>
        <begin position="163"/>
        <end position="285"/>
    </location>
</feature>
<dbReference type="Proteomes" id="UP000198145">
    <property type="component" value="Unassembled WGS sequence"/>
</dbReference>
<feature type="transmembrane region" description="Helical" evidence="5">
    <location>
        <begin position="273"/>
        <end position="290"/>
    </location>
</feature>
<feature type="transmembrane region" description="Helical" evidence="5">
    <location>
        <begin position="110"/>
        <end position="128"/>
    </location>
</feature>
<proteinExistence type="predicted"/>
<dbReference type="eggNOG" id="COG0697">
    <property type="taxonomic scope" value="Bacteria"/>
</dbReference>
<feature type="domain" description="EamA" evidence="6">
    <location>
        <begin position="18"/>
        <end position="151"/>
    </location>
</feature>
<accession>A0A246F5L5</accession>
<feature type="transmembrane region" description="Helical" evidence="5">
    <location>
        <begin position="219"/>
        <end position="239"/>
    </location>
</feature>
<feature type="transmembrane region" description="Helical" evidence="5">
    <location>
        <begin position="83"/>
        <end position="104"/>
    </location>
</feature>
<feature type="transmembrane region" description="Helical" evidence="5">
    <location>
        <begin position="137"/>
        <end position="154"/>
    </location>
</feature>
<evidence type="ECO:0000313" key="7">
    <source>
        <dbReference type="EMBL" id="OWP48472.1"/>
    </source>
</evidence>
<evidence type="ECO:0000256" key="5">
    <source>
        <dbReference type="SAM" id="Phobius"/>
    </source>
</evidence>
<evidence type="ECO:0000259" key="6">
    <source>
        <dbReference type="Pfam" id="PF00892"/>
    </source>
</evidence>
<dbReference type="STRING" id="46680.GCA_000807755_01774"/>